<accession>A0ABD3KWZ3</accession>
<sequence>MGKKRKTRRKQEEEDRDMTVVAEDFPGDMAADHEPRRSISQWSIFRVPTHIRQIDAKAYNPRVVSIGPFHRNQPALRAMEAQKMRFYDRLMERMAYEDRDVGIKTAMRKLEPDARRCYSDEFEDISTDDFVEMMVRDGCFIVELLKLSYESNQDEEGQFVEEPIFATRWMLPSITRDLLMLENQLPMFVLQEIYNLTTFDRDAVSLNKLALLFMEPLSPQKGQYDETKLDDKGEHHHLLALFHASFIPSDIQPLRMDRGPRWNREDHFPGKLWVHEAKRLRRAGIRFKHNPGSLLNIEFSNRELKIPTLFIDEWTGPLLRNLLAYEQCNSFALPYITCYAIFLNSIVEDLKDMEILQNAGIIYQSVDEDEEVVNLINSLTKELVFDMHDMSDCFIADQIEDINKFCKSWQSKCIYQLSHCANILSSLLPFR</sequence>
<name>A0ABD3KWZ3_EUCGL</name>
<evidence type="ECO:0000313" key="2">
    <source>
        <dbReference type="Proteomes" id="UP001634007"/>
    </source>
</evidence>
<evidence type="ECO:0000313" key="1">
    <source>
        <dbReference type="EMBL" id="KAL3744259.1"/>
    </source>
</evidence>
<protein>
    <submittedName>
        <fullName evidence="1">Uncharacterized protein</fullName>
    </submittedName>
</protein>
<gene>
    <name evidence="1" type="ORF">ACJRO7_013506</name>
</gene>
<comment type="caution">
    <text evidence="1">The sequence shown here is derived from an EMBL/GenBank/DDBJ whole genome shotgun (WGS) entry which is preliminary data.</text>
</comment>
<dbReference type="PANTHER" id="PTHR31170">
    <property type="entry name" value="BNAC04G53230D PROTEIN"/>
    <property type="match status" value="1"/>
</dbReference>
<dbReference type="PANTHER" id="PTHR31170:SF25">
    <property type="entry name" value="BNAA09G04570D PROTEIN"/>
    <property type="match status" value="1"/>
</dbReference>
<keyword evidence="2" id="KW-1185">Reference proteome</keyword>
<proteinExistence type="predicted"/>
<dbReference type="EMBL" id="JBJKBG010000003">
    <property type="protein sequence ID" value="KAL3744259.1"/>
    <property type="molecule type" value="Genomic_DNA"/>
</dbReference>
<dbReference type="AlphaFoldDB" id="A0ABD3KWZ3"/>
<organism evidence="1 2">
    <name type="scientific">Eucalyptus globulus</name>
    <name type="common">Tasmanian blue gum</name>
    <dbReference type="NCBI Taxonomy" id="34317"/>
    <lineage>
        <taxon>Eukaryota</taxon>
        <taxon>Viridiplantae</taxon>
        <taxon>Streptophyta</taxon>
        <taxon>Embryophyta</taxon>
        <taxon>Tracheophyta</taxon>
        <taxon>Spermatophyta</taxon>
        <taxon>Magnoliopsida</taxon>
        <taxon>eudicotyledons</taxon>
        <taxon>Gunneridae</taxon>
        <taxon>Pentapetalae</taxon>
        <taxon>rosids</taxon>
        <taxon>malvids</taxon>
        <taxon>Myrtales</taxon>
        <taxon>Myrtaceae</taxon>
        <taxon>Myrtoideae</taxon>
        <taxon>Eucalypteae</taxon>
        <taxon>Eucalyptus</taxon>
    </lineage>
</organism>
<dbReference type="InterPro" id="IPR004158">
    <property type="entry name" value="DUF247_pln"/>
</dbReference>
<dbReference type="Proteomes" id="UP001634007">
    <property type="component" value="Unassembled WGS sequence"/>
</dbReference>
<dbReference type="Pfam" id="PF03140">
    <property type="entry name" value="DUF247"/>
    <property type="match status" value="1"/>
</dbReference>
<reference evidence="1 2" key="1">
    <citation type="submission" date="2024-11" db="EMBL/GenBank/DDBJ databases">
        <title>Chromosome-level genome assembly of Eucalyptus globulus Labill. provides insights into its genome evolution.</title>
        <authorList>
            <person name="Li X."/>
        </authorList>
    </citation>
    <scope>NUCLEOTIDE SEQUENCE [LARGE SCALE GENOMIC DNA]</scope>
    <source>
        <strain evidence="1">CL2024</strain>
        <tissue evidence="1">Fresh tender leaves</tissue>
    </source>
</reference>